<proteinExistence type="inferred from homology"/>
<evidence type="ECO:0000256" key="7">
    <source>
        <dbReference type="ARBA" id="ARBA00022840"/>
    </source>
</evidence>
<keyword evidence="3" id="KW-0677">Repeat</keyword>
<evidence type="ECO:0000259" key="14">
    <source>
        <dbReference type="PROSITE" id="PS50254"/>
    </source>
</evidence>
<keyword evidence="4" id="KW-0547">Nucleotide-binding</keyword>
<accession>A0A0R1Q4Z1</accession>
<feature type="domain" description="RHD" evidence="14">
    <location>
        <begin position="343"/>
        <end position="409"/>
    </location>
</feature>
<comment type="caution">
    <text evidence="16">The sequence shown here is derived from an EMBL/GenBank/DDBJ whole genome shotgun (WGS) entry which is preliminary data.</text>
</comment>
<evidence type="ECO:0000256" key="2">
    <source>
        <dbReference type="ARBA" id="ARBA00022490"/>
    </source>
</evidence>
<dbReference type="SUPFAM" id="SSF52540">
    <property type="entry name" value="P-loop containing nucleoside triphosphate hydrolases"/>
    <property type="match status" value="2"/>
</dbReference>
<evidence type="ECO:0000256" key="6">
    <source>
        <dbReference type="ARBA" id="ARBA00022769"/>
    </source>
</evidence>
<keyword evidence="8" id="KW-0267">Excision nuclease</keyword>
<dbReference type="PANTHER" id="PTHR43152">
    <property type="entry name" value="UVRABC SYSTEM PROTEIN A"/>
    <property type="match status" value="1"/>
</dbReference>
<evidence type="ECO:0000259" key="15">
    <source>
        <dbReference type="PROSITE" id="PS50893"/>
    </source>
</evidence>
<dbReference type="PANTHER" id="PTHR43152:SF3">
    <property type="entry name" value="UVRABC SYSTEM PROTEIN A"/>
    <property type="match status" value="1"/>
</dbReference>
<keyword evidence="2" id="KW-0963">Cytoplasm</keyword>
<keyword evidence="6" id="KW-0228">DNA excision</keyword>
<dbReference type="Gene3D" id="1.20.1580.10">
    <property type="entry name" value="ABC transporter ATPase like domain"/>
    <property type="match status" value="2"/>
</dbReference>
<reference evidence="16 17" key="1">
    <citation type="journal article" date="2015" name="Genome Announc.">
        <title>Expanding the biotechnology potential of lactobacilli through comparative genomics of 213 strains and associated genera.</title>
        <authorList>
            <person name="Sun Z."/>
            <person name="Harris H.M."/>
            <person name="McCann A."/>
            <person name="Guo C."/>
            <person name="Argimon S."/>
            <person name="Zhang W."/>
            <person name="Yang X."/>
            <person name="Jeffery I.B."/>
            <person name="Cooney J.C."/>
            <person name="Kagawa T.F."/>
            <person name="Liu W."/>
            <person name="Song Y."/>
            <person name="Salvetti E."/>
            <person name="Wrobel A."/>
            <person name="Rasinkangas P."/>
            <person name="Parkhill J."/>
            <person name="Rea M.C."/>
            <person name="O'Sullivan O."/>
            <person name="Ritari J."/>
            <person name="Douillard F.P."/>
            <person name="Paul Ross R."/>
            <person name="Yang R."/>
            <person name="Briner A.E."/>
            <person name="Felis G.E."/>
            <person name="de Vos W.M."/>
            <person name="Barrangou R."/>
            <person name="Klaenhammer T.R."/>
            <person name="Caufield P.W."/>
            <person name="Cui Y."/>
            <person name="Zhang H."/>
            <person name="O'Toole P.W."/>
        </authorList>
    </citation>
    <scope>NUCLEOTIDE SEQUENCE [LARGE SCALE GENOMIC DNA]</scope>
    <source>
        <strain evidence="16 17">DSM 19971</strain>
    </source>
</reference>
<name>A0A0R1Q4Z1_9LACO</name>
<evidence type="ECO:0000256" key="12">
    <source>
        <dbReference type="ARBA" id="ARBA00039316"/>
    </source>
</evidence>
<dbReference type="PROSITE" id="PS50254">
    <property type="entry name" value="REL_2"/>
    <property type="match status" value="1"/>
</dbReference>
<dbReference type="Gene3D" id="3.40.50.300">
    <property type="entry name" value="P-loop containing nucleotide triphosphate hydrolases"/>
    <property type="match status" value="2"/>
</dbReference>
<keyword evidence="7" id="KW-0067">ATP-binding</keyword>
<dbReference type="PATRIC" id="fig|1423812.3.peg.2600"/>
<dbReference type="InterPro" id="IPR017871">
    <property type="entry name" value="ABC_transporter-like_CS"/>
</dbReference>
<dbReference type="GO" id="GO:0005524">
    <property type="term" value="F:ATP binding"/>
    <property type="evidence" value="ECO:0007669"/>
    <property type="project" value="UniProtKB-KW"/>
</dbReference>
<organism evidence="16 17">
    <name type="scientific">Liquorilactobacillus uvarum DSM 19971</name>
    <dbReference type="NCBI Taxonomy" id="1423812"/>
    <lineage>
        <taxon>Bacteria</taxon>
        <taxon>Bacillati</taxon>
        <taxon>Bacillota</taxon>
        <taxon>Bacilli</taxon>
        <taxon>Lactobacillales</taxon>
        <taxon>Lactobacillaceae</taxon>
        <taxon>Liquorilactobacillus</taxon>
    </lineage>
</organism>
<comment type="similarity">
    <text evidence="11">Belongs to the ABC transporter superfamily. UvrA family.</text>
</comment>
<evidence type="ECO:0000256" key="13">
    <source>
        <dbReference type="ARBA" id="ARBA00042156"/>
    </source>
</evidence>
<evidence type="ECO:0000256" key="11">
    <source>
        <dbReference type="ARBA" id="ARBA00038000"/>
    </source>
</evidence>
<dbReference type="PROSITE" id="PS50893">
    <property type="entry name" value="ABC_TRANSPORTER_2"/>
    <property type="match status" value="1"/>
</dbReference>
<sequence>MADDQEFIELYGAATNNLKHINLKIPKYKINLFTGVSGSGKSSLVFSTIAAESQRMVNKTYSSYVQQMLPQYPEPIIENIKNLPFSIVVDQKPMTGNSRSTVGTYTDIYTGLRLLFSRLAQPFIGYSMNYSFNNPAGMCPACQGLGKKRKIVIERLIDWDSSLNDGAIHFPTFRPGEWRLTRYTESGYFDNNLPLKKWEKEKLDLFLYGQPQTPTTPTQKWHKTAKYIGLLLRIRETFLTKETKKYATEIAKITETAVCSECHGTRVNKKVESAKIKGTSIADCSQMTLAELYDWLQTIDQQQVMVVVGDLKEKLRSLSSVGLDYLMLNRSTLSLSGGEAQRVRLANYLTSSLTNILYIFDEPSVGLHPHDLVGINRIFKNLCHKGNTVLIIDHDPDIIKIADQVFNLGEKAGTEGGYLTYHGSLTGLIESKTATGRELSKKPILCTEQRYFTEFYMLQNVSLHNIHNASIKVPKKALTVVTGVAGSGKSTLIRDLFVEKYPQTIVLSQRNIHTSNRSNILTYLGIFDDIREKFARHTHKPVSFFSFNGKGACEICKGKGYVEIDLAYMGKTKYVCEACQGQRYNQEVLKQFWKGINIAQFLKMSVKDAAKLFNTGKLHKVLDSLMKVSLDYIKLGQTLDTFSGGELQRLKIAQLLINLHTNIIVLDEPTSGLHEADIQNLVNLFKTMIAAGCTIIILEHNLHIMGQADWIIDMGPFAGQAGGKVLFQGYVQQLMKNNNTLTAKSLNDYYGQ</sequence>
<dbReference type="PROSITE" id="PS00211">
    <property type="entry name" value="ABC_TRANSPORTER_1"/>
    <property type="match status" value="2"/>
</dbReference>
<evidence type="ECO:0000256" key="10">
    <source>
        <dbReference type="ARBA" id="ARBA00023204"/>
    </source>
</evidence>
<dbReference type="GO" id="GO:0003700">
    <property type="term" value="F:DNA-binding transcription factor activity"/>
    <property type="evidence" value="ECO:0007669"/>
    <property type="project" value="InterPro"/>
</dbReference>
<protein>
    <recommendedName>
        <fullName evidence="12">UvrABC system protein A</fullName>
    </recommendedName>
    <alternativeName>
        <fullName evidence="13">Excinuclease ABC subunit A</fullName>
    </alternativeName>
</protein>
<gene>
    <name evidence="16" type="ORF">FD20_GL002446</name>
</gene>
<evidence type="ECO:0000256" key="1">
    <source>
        <dbReference type="ARBA" id="ARBA00004496"/>
    </source>
</evidence>
<dbReference type="AlphaFoldDB" id="A0A0R1Q4Z1"/>
<evidence type="ECO:0000256" key="3">
    <source>
        <dbReference type="ARBA" id="ARBA00022737"/>
    </source>
</evidence>
<dbReference type="GO" id="GO:0004518">
    <property type="term" value="F:nuclease activity"/>
    <property type="evidence" value="ECO:0007669"/>
    <property type="project" value="UniProtKB-KW"/>
</dbReference>
<evidence type="ECO:0000256" key="8">
    <source>
        <dbReference type="ARBA" id="ARBA00022881"/>
    </source>
</evidence>
<evidence type="ECO:0000313" key="16">
    <source>
        <dbReference type="EMBL" id="KRL37908.1"/>
    </source>
</evidence>
<evidence type="ECO:0000256" key="4">
    <source>
        <dbReference type="ARBA" id="ARBA00022741"/>
    </source>
</evidence>
<dbReference type="Proteomes" id="UP000051155">
    <property type="component" value="Unassembled WGS sequence"/>
</dbReference>
<keyword evidence="5" id="KW-0227">DNA damage</keyword>
<dbReference type="GO" id="GO:0005737">
    <property type="term" value="C:cytoplasm"/>
    <property type="evidence" value="ECO:0007669"/>
    <property type="project" value="UniProtKB-SubCell"/>
</dbReference>
<feature type="domain" description="ABC transporter" evidence="15">
    <location>
        <begin position="445"/>
        <end position="747"/>
    </location>
</feature>
<dbReference type="OrthoDB" id="9809851at2"/>
<dbReference type="InterPro" id="IPR003439">
    <property type="entry name" value="ABC_transporter-like_ATP-bd"/>
</dbReference>
<dbReference type="EMBL" id="AZEG01000008">
    <property type="protein sequence ID" value="KRL37908.1"/>
    <property type="molecule type" value="Genomic_DNA"/>
</dbReference>
<dbReference type="GO" id="GO:0003677">
    <property type="term" value="F:DNA binding"/>
    <property type="evidence" value="ECO:0007669"/>
    <property type="project" value="UniProtKB-KW"/>
</dbReference>
<evidence type="ECO:0000313" key="17">
    <source>
        <dbReference type="Proteomes" id="UP000051155"/>
    </source>
</evidence>
<dbReference type="RefSeq" id="WP_057736578.1">
    <property type="nucleotide sequence ID" value="NZ_AZEG01000008.1"/>
</dbReference>
<dbReference type="GO" id="GO:0016887">
    <property type="term" value="F:ATP hydrolysis activity"/>
    <property type="evidence" value="ECO:0007669"/>
    <property type="project" value="InterPro"/>
</dbReference>
<dbReference type="Gene3D" id="1.10.8.280">
    <property type="entry name" value="ABC transporter ATPase domain-like"/>
    <property type="match status" value="1"/>
</dbReference>
<keyword evidence="17" id="KW-1185">Reference proteome</keyword>
<comment type="subcellular location">
    <subcellularLocation>
        <location evidence="1">Cytoplasm</location>
    </subcellularLocation>
</comment>
<keyword evidence="9" id="KW-0238">DNA-binding</keyword>
<dbReference type="STRING" id="1423812.FD20_GL002446"/>
<keyword evidence="10" id="KW-0234">DNA repair</keyword>
<dbReference type="InterPro" id="IPR027417">
    <property type="entry name" value="P-loop_NTPase"/>
</dbReference>
<dbReference type="Pfam" id="PF00005">
    <property type="entry name" value="ABC_tran"/>
    <property type="match status" value="1"/>
</dbReference>
<dbReference type="GO" id="GO:0006281">
    <property type="term" value="P:DNA repair"/>
    <property type="evidence" value="ECO:0007669"/>
    <property type="project" value="UniProtKB-KW"/>
</dbReference>
<evidence type="ECO:0000256" key="5">
    <source>
        <dbReference type="ARBA" id="ARBA00022763"/>
    </source>
</evidence>
<dbReference type="InterPro" id="IPR011539">
    <property type="entry name" value="RHD_DNA_bind_dom"/>
</dbReference>
<evidence type="ECO:0000256" key="9">
    <source>
        <dbReference type="ARBA" id="ARBA00023125"/>
    </source>
</evidence>